<dbReference type="AlphaFoldDB" id="A0A0E9VVL3"/>
<evidence type="ECO:0000313" key="1">
    <source>
        <dbReference type="EMBL" id="JAH82102.1"/>
    </source>
</evidence>
<organism evidence="1">
    <name type="scientific">Anguilla anguilla</name>
    <name type="common">European freshwater eel</name>
    <name type="synonym">Muraena anguilla</name>
    <dbReference type="NCBI Taxonomy" id="7936"/>
    <lineage>
        <taxon>Eukaryota</taxon>
        <taxon>Metazoa</taxon>
        <taxon>Chordata</taxon>
        <taxon>Craniata</taxon>
        <taxon>Vertebrata</taxon>
        <taxon>Euteleostomi</taxon>
        <taxon>Actinopterygii</taxon>
        <taxon>Neopterygii</taxon>
        <taxon>Teleostei</taxon>
        <taxon>Anguilliformes</taxon>
        <taxon>Anguillidae</taxon>
        <taxon>Anguilla</taxon>
    </lineage>
</organism>
<sequence>MIQTTCYFTLLSSVHLALCQLSSSSVPMLLSLLNYIIH</sequence>
<reference evidence="1" key="1">
    <citation type="submission" date="2014-11" db="EMBL/GenBank/DDBJ databases">
        <authorList>
            <person name="Amaro Gonzalez C."/>
        </authorList>
    </citation>
    <scope>NUCLEOTIDE SEQUENCE</scope>
</reference>
<reference evidence="1" key="2">
    <citation type="journal article" date="2015" name="Fish Shellfish Immunol.">
        <title>Early steps in the European eel (Anguilla anguilla)-Vibrio vulnificus interaction in the gills: Role of the RtxA13 toxin.</title>
        <authorList>
            <person name="Callol A."/>
            <person name="Pajuelo D."/>
            <person name="Ebbesson L."/>
            <person name="Teles M."/>
            <person name="MacKenzie S."/>
            <person name="Amaro C."/>
        </authorList>
    </citation>
    <scope>NUCLEOTIDE SEQUENCE</scope>
</reference>
<dbReference type="EMBL" id="GBXM01026475">
    <property type="protein sequence ID" value="JAH82102.1"/>
    <property type="molecule type" value="Transcribed_RNA"/>
</dbReference>
<accession>A0A0E9VVL3</accession>
<proteinExistence type="predicted"/>
<name>A0A0E9VVL3_ANGAN</name>
<protein>
    <submittedName>
        <fullName evidence="1">Uncharacterized protein</fullName>
    </submittedName>
</protein>